<proteinExistence type="predicted"/>
<accession>A0A382NTQ3</accession>
<feature type="region of interest" description="Disordered" evidence="1">
    <location>
        <begin position="17"/>
        <end position="52"/>
    </location>
</feature>
<gene>
    <name evidence="2" type="ORF">METZ01_LOCUS315956</name>
</gene>
<name>A0A382NTQ3_9ZZZZ</name>
<dbReference type="AlphaFoldDB" id="A0A382NTQ3"/>
<reference evidence="2" key="1">
    <citation type="submission" date="2018-05" db="EMBL/GenBank/DDBJ databases">
        <authorList>
            <person name="Lanie J.A."/>
            <person name="Ng W.-L."/>
            <person name="Kazmierczak K.M."/>
            <person name="Andrzejewski T.M."/>
            <person name="Davidsen T.M."/>
            <person name="Wayne K.J."/>
            <person name="Tettelin H."/>
            <person name="Glass J.I."/>
            <person name="Rusch D."/>
            <person name="Podicherti R."/>
            <person name="Tsui H.-C.T."/>
            <person name="Winkler M.E."/>
        </authorList>
    </citation>
    <scope>NUCLEOTIDE SEQUENCE</scope>
</reference>
<evidence type="ECO:0000256" key="1">
    <source>
        <dbReference type="SAM" id="MobiDB-lite"/>
    </source>
</evidence>
<evidence type="ECO:0000313" key="2">
    <source>
        <dbReference type="EMBL" id="SVC63102.1"/>
    </source>
</evidence>
<feature type="compositionally biased region" description="Basic residues" evidence="1">
    <location>
        <begin position="42"/>
        <end position="52"/>
    </location>
</feature>
<dbReference type="EMBL" id="UINC01101908">
    <property type="protein sequence ID" value="SVC63102.1"/>
    <property type="molecule type" value="Genomic_DNA"/>
</dbReference>
<protein>
    <submittedName>
        <fullName evidence="2">Uncharacterized protein</fullName>
    </submittedName>
</protein>
<organism evidence="2">
    <name type="scientific">marine metagenome</name>
    <dbReference type="NCBI Taxonomy" id="408172"/>
    <lineage>
        <taxon>unclassified sequences</taxon>
        <taxon>metagenomes</taxon>
        <taxon>ecological metagenomes</taxon>
    </lineage>
</organism>
<sequence length="52" mass="5839">MNETKETPMGVLTVITVDEPGPKGRKAGTTTMVYHDPPPRPIKLKKKYRRSS</sequence>